<dbReference type="InterPro" id="IPR051798">
    <property type="entry name" value="Class-II_PLP-Dep_Aminotrans"/>
</dbReference>
<sequence>MTFDFDSEVDKFGINSVKWEFQFDADHNATFGDHAHPKHGDERLLPMWVADMDFRCPPPVVEAVVARAQRGVFGYCMPTDSYYEAVISWFARRYGRSIERDWIVTTPGVVPAVNLLIQTFTQPGDKVLIQRPVYHPFTNSIENNGREMVSNSLVLQNGLSPRRRGSRYQMDFDDLAAKVADPALKMAVLCSPHNPVARVWSAEELTRFGEICLDNDVLVIADEIHCDLLYKDVTFTSFANISERFAQNSIVCTAASKTFNIAGLKLSNIIILDEEMRIQFSET</sequence>
<dbReference type="SUPFAM" id="SSF53383">
    <property type="entry name" value="PLP-dependent transferases"/>
    <property type="match status" value="1"/>
</dbReference>
<dbReference type="InterPro" id="IPR004839">
    <property type="entry name" value="Aminotransferase_I/II_large"/>
</dbReference>
<dbReference type="EC" id="4.4.1.13" evidence="2"/>
<evidence type="ECO:0000256" key="2">
    <source>
        <dbReference type="ARBA" id="ARBA00012224"/>
    </source>
</evidence>
<evidence type="ECO:0000256" key="5">
    <source>
        <dbReference type="ARBA" id="ARBA00037974"/>
    </source>
</evidence>
<dbReference type="AlphaFoldDB" id="A0A3B0VNT9"/>
<evidence type="ECO:0000313" key="7">
    <source>
        <dbReference type="EMBL" id="VAW33826.1"/>
    </source>
</evidence>
<dbReference type="CDD" id="cd00609">
    <property type="entry name" value="AAT_like"/>
    <property type="match status" value="1"/>
</dbReference>
<dbReference type="Gene3D" id="3.90.1150.10">
    <property type="entry name" value="Aspartate Aminotransferase, domain 1"/>
    <property type="match status" value="1"/>
</dbReference>
<comment type="similarity">
    <text evidence="5">Belongs to the class-II pyridoxal-phosphate-dependent aminotransferase family. MalY/PatB cystathionine beta-lyase subfamily.</text>
</comment>
<keyword evidence="3" id="KW-0663">Pyridoxal phosphate</keyword>
<dbReference type="InterPro" id="IPR015424">
    <property type="entry name" value="PyrdxlP-dep_Trfase"/>
</dbReference>
<proteinExistence type="inferred from homology"/>
<feature type="non-terminal residue" evidence="7">
    <location>
        <position position="283"/>
    </location>
</feature>
<gene>
    <name evidence="7" type="ORF">MNBD_CHLOROFLEXI01-4980</name>
</gene>
<evidence type="ECO:0000256" key="1">
    <source>
        <dbReference type="ARBA" id="ARBA00001933"/>
    </source>
</evidence>
<dbReference type="EMBL" id="UOEU01000485">
    <property type="protein sequence ID" value="VAW33826.1"/>
    <property type="molecule type" value="Genomic_DNA"/>
</dbReference>
<dbReference type="InterPro" id="IPR015421">
    <property type="entry name" value="PyrdxlP-dep_Trfase_major"/>
</dbReference>
<dbReference type="InterPro" id="IPR015422">
    <property type="entry name" value="PyrdxlP-dep_Trfase_small"/>
</dbReference>
<dbReference type="PANTHER" id="PTHR43525:SF1">
    <property type="entry name" value="PROTEIN MALY"/>
    <property type="match status" value="1"/>
</dbReference>
<dbReference type="Pfam" id="PF00155">
    <property type="entry name" value="Aminotran_1_2"/>
    <property type="match status" value="1"/>
</dbReference>
<reference evidence="7" key="1">
    <citation type="submission" date="2018-06" db="EMBL/GenBank/DDBJ databases">
        <authorList>
            <person name="Zhirakovskaya E."/>
        </authorList>
    </citation>
    <scope>NUCLEOTIDE SEQUENCE</scope>
</reference>
<dbReference type="GO" id="GO:0047804">
    <property type="term" value="F:cysteine-S-conjugate beta-lyase activity"/>
    <property type="evidence" value="ECO:0007669"/>
    <property type="project" value="UniProtKB-EC"/>
</dbReference>
<name>A0A3B0VNT9_9ZZZZ</name>
<keyword evidence="4 7" id="KW-0456">Lyase</keyword>
<evidence type="ECO:0000256" key="4">
    <source>
        <dbReference type="ARBA" id="ARBA00023239"/>
    </source>
</evidence>
<evidence type="ECO:0000259" key="6">
    <source>
        <dbReference type="Pfam" id="PF00155"/>
    </source>
</evidence>
<dbReference type="GO" id="GO:0030170">
    <property type="term" value="F:pyridoxal phosphate binding"/>
    <property type="evidence" value="ECO:0007669"/>
    <property type="project" value="InterPro"/>
</dbReference>
<accession>A0A3B0VNT9</accession>
<feature type="domain" description="Aminotransferase class I/classII large" evidence="6">
    <location>
        <begin position="52"/>
        <end position="276"/>
    </location>
</feature>
<dbReference type="Gene3D" id="3.40.640.10">
    <property type="entry name" value="Type I PLP-dependent aspartate aminotransferase-like (Major domain)"/>
    <property type="match status" value="1"/>
</dbReference>
<organism evidence="7">
    <name type="scientific">hydrothermal vent metagenome</name>
    <dbReference type="NCBI Taxonomy" id="652676"/>
    <lineage>
        <taxon>unclassified sequences</taxon>
        <taxon>metagenomes</taxon>
        <taxon>ecological metagenomes</taxon>
    </lineage>
</organism>
<evidence type="ECO:0000256" key="3">
    <source>
        <dbReference type="ARBA" id="ARBA00022898"/>
    </source>
</evidence>
<comment type="cofactor">
    <cofactor evidence="1">
        <name>pyridoxal 5'-phosphate</name>
        <dbReference type="ChEBI" id="CHEBI:597326"/>
    </cofactor>
</comment>
<dbReference type="PANTHER" id="PTHR43525">
    <property type="entry name" value="PROTEIN MALY"/>
    <property type="match status" value="1"/>
</dbReference>
<protein>
    <recommendedName>
        <fullName evidence="2">cysteine-S-conjugate beta-lyase</fullName>
        <ecNumber evidence="2">4.4.1.13</ecNumber>
    </recommendedName>
</protein>